<gene>
    <name evidence="1" type="ORF">FIBSPDRAFT_707495</name>
</gene>
<dbReference type="Proteomes" id="UP000076532">
    <property type="component" value="Unassembled WGS sequence"/>
</dbReference>
<evidence type="ECO:0000313" key="2">
    <source>
        <dbReference type="Proteomes" id="UP000076532"/>
    </source>
</evidence>
<feature type="non-terminal residue" evidence="1">
    <location>
        <position position="1"/>
    </location>
</feature>
<name>A0A167TFX4_9AGAM</name>
<accession>A0A167TFX4</accession>
<reference evidence="1 2" key="1">
    <citation type="journal article" date="2016" name="Mol. Biol. Evol.">
        <title>Comparative Genomics of Early-Diverging Mushroom-Forming Fungi Provides Insights into the Origins of Lignocellulose Decay Capabilities.</title>
        <authorList>
            <person name="Nagy L.G."/>
            <person name="Riley R."/>
            <person name="Tritt A."/>
            <person name="Adam C."/>
            <person name="Daum C."/>
            <person name="Floudas D."/>
            <person name="Sun H."/>
            <person name="Yadav J.S."/>
            <person name="Pangilinan J."/>
            <person name="Larsson K.H."/>
            <person name="Matsuura K."/>
            <person name="Barry K."/>
            <person name="Labutti K."/>
            <person name="Kuo R."/>
            <person name="Ohm R.A."/>
            <person name="Bhattacharya S.S."/>
            <person name="Shirouzu T."/>
            <person name="Yoshinaga Y."/>
            <person name="Martin F.M."/>
            <person name="Grigoriev I.V."/>
            <person name="Hibbett D.S."/>
        </authorList>
    </citation>
    <scope>NUCLEOTIDE SEQUENCE [LARGE SCALE GENOMIC DNA]</scope>
    <source>
        <strain evidence="1 2">CBS 109695</strain>
    </source>
</reference>
<keyword evidence="2" id="KW-1185">Reference proteome</keyword>
<protein>
    <submittedName>
        <fullName evidence="1">Uncharacterized protein</fullName>
    </submittedName>
</protein>
<dbReference type="EMBL" id="KV418248">
    <property type="protein sequence ID" value="KZP02901.1"/>
    <property type="molecule type" value="Genomic_DNA"/>
</dbReference>
<dbReference type="STRING" id="436010.A0A167TFX4"/>
<feature type="non-terminal residue" evidence="1">
    <location>
        <position position="115"/>
    </location>
</feature>
<organism evidence="1 2">
    <name type="scientific">Athelia psychrophila</name>
    <dbReference type="NCBI Taxonomy" id="1759441"/>
    <lineage>
        <taxon>Eukaryota</taxon>
        <taxon>Fungi</taxon>
        <taxon>Dikarya</taxon>
        <taxon>Basidiomycota</taxon>
        <taxon>Agaricomycotina</taxon>
        <taxon>Agaricomycetes</taxon>
        <taxon>Agaricomycetidae</taxon>
        <taxon>Atheliales</taxon>
        <taxon>Atheliaceae</taxon>
        <taxon>Athelia</taxon>
    </lineage>
</organism>
<sequence length="115" mass="12721">LHNHHFHGVLYSCLNNSLKHGDSMHSAPPPDTLAIFAWILADLPQYRQPQEIYEDTINIQGDPGSNGSCAIVAHNFIEYCIADDVPQWTAGSAASFRDQALTELIAYHCLAENSE</sequence>
<evidence type="ECO:0000313" key="1">
    <source>
        <dbReference type="EMBL" id="KZP02901.1"/>
    </source>
</evidence>
<dbReference type="AlphaFoldDB" id="A0A167TFX4"/>
<proteinExistence type="predicted"/>
<dbReference type="OrthoDB" id="2994928at2759"/>